<evidence type="ECO:0000256" key="4">
    <source>
        <dbReference type="ARBA" id="ARBA00020720"/>
    </source>
</evidence>
<dbReference type="PANTHER" id="PTHR12227:SF0">
    <property type="entry name" value="GLYCERATE KINASE"/>
    <property type="match status" value="1"/>
</dbReference>
<evidence type="ECO:0000256" key="8">
    <source>
        <dbReference type="ARBA" id="ARBA00022840"/>
    </source>
</evidence>
<dbReference type="Pfam" id="PF13660">
    <property type="entry name" value="DUF4147"/>
    <property type="match status" value="1"/>
</dbReference>
<dbReference type="GO" id="GO:0005524">
    <property type="term" value="F:ATP binding"/>
    <property type="evidence" value="ECO:0007669"/>
    <property type="project" value="UniProtKB-KW"/>
</dbReference>
<dbReference type="EC" id="2.7.1.31" evidence="3"/>
<dbReference type="PANTHER" id="PTHR12227">
    <property type="entry name" value="GLYCERATE KINASE"/>
    <property type="match status" value="1"/>
</dbReference>
<dbReference type="SUPFAM" id="SSF82544">
    <property type="entry name" value="GckA/TtuD-like"/>
    <property type="match status" value="1"/>
</dbReference>
<evidence type="ECO:0000259" key="9">
    <source>
        <dbReference type="Pfam" id="PF05161"/>
    </source>
</evidence>
<evidence type="ECO:0000256" key="3">
    <source>
        <dbReference type="ARBA" id="ARBA00012101"/>
    </source>
</evidence>
<evidence type="ECO:0000256" key="1">
    <source>
        <dbReference type="ARBA" id="ARBA00000694"/>
    </source>
</evidence>
<keyword evidence="8" id="KW-0067">ATP-binding</keyword>
<dbReference type="Pfam" id="PF05161">
    <property type="entry name" value="MOFRL"/>
    <property type="match status" value="1"/>
</dbReference>
<dbReference type="EMBL" id="JAODUP010000900">
    <property type="protein sequence ID" value="KAK2142896.1"/>
    <property type="molecule type" value="Genomic_DNA"/>
</dbReference>
<dbReference type="InterPro" id="IPR038614">
    <property type="entry name" value="GK_N_sf"/>
</dbReference>
<accession>A0AAD9IYG2</accession>
<dbReference type="InterPro" id="IPR025286">
    <property type="entry name" value="MOFRL_assoc_dom"/>
</dbReference>
<evidence type="ECO:0000256" key="7">
    <source>
        <dbReference type="ARBA" id="ARBA00022777"/>
    </source>
</evidence>
<feature type="domain" description="MOFRL-associated" evidence="10">
    <location>
        <begin position="66"/>
        <end position="313"/>
    </location>
</feature>
<dbReference type="InterPro" id="IPR039760">
    <property type="entry name" value="MOFRL_protein"/>
</dbReference>
<evidence type="ECO:0000313" key="12">
    <source>
        <dbReference type="Proteomes" id="UP001208570"/>
    </source>
</evidence>
<organism evidence="11 12">
    <name type="scientific">Paralvinella palmiformis</name>
    <dbReference type="NCBI Taxonomy" id="53620"/>
    <lineage>
        <taxon>Eukaryota</taxon>
        <taxon>Metazoa</taxon>
        <taxon>Spiralia</taxon>
        <taxon>Lophotrochozoa</taxon>
        <taxon>Annelida</taxon>
        <taxon>Polychaeta</taxon>
        <taxon>Sedentaria</taxon>
        <taxon>Canalipalpata</taxon>
        <taxon>Terebellida</taxon>
        <taxon>Terebelliformia</taxon>
        <taxon>Alvinellidae</taxon>
        <taxon>Paralvinella</taxon>
    </lineage>
</organism>
<comment type="similarity">
    <text evidence="2">Belongs to the glycerate kinase type-2 family.</text>
</comment>
<dbReference type="GO" id="GO:0008887">
    <property type="term" value="F:glycerate kinase activity"/>
    <property type="evidence" value="ECO:0007669"/>
    <property type="project" value="UniProtKB-EC"/>
</dbReference>
<evidence type="ECO:0000259" key="10">
    <source>
        <dbReference type="Pfam" id="PF13660"/>
    </source>
</evidence>
<evidence type="ECO:0000313" key="11">
    <source>
        <dbReference type="EMBL" id="KAK2142896.1"/>
    </source>
</evidence>
<gene>
    <name evidence="11" type="ORF">LSH36_900g00008</name>
</gene>
<keyword evidence="12" id="KW-1185">Reference proteome</keyword>
<dbReference type="InterPro" id="IPR037035">
    <property type="entry name" value="GK-like_C_sf"/>
</dbReference>
<reference evidence="11" key="1">
    <citation type="journal article" date="2023" name="Mol. Biol. Evol.">
        <title>Third-Generation Sequencing Reveals the Adaptive Role of the Epigenome in Three Deep-Sea Polychaetes.</title>
        <authorList>
            <person name="Perez M."/>
            <person name="Aroh O."/>
            <person name="Sun Y."/>
            <person name="Lan Y."/>
            <person name="Juniper S.K."/>
            <person name="Young C.R."/>
            <person name="Angers B."/>
            <person name="Qian P.Y."/>
        </authorList>
    </citation>
    <scope>NUCLEOTIDE SEQUENCE</scope>
    <source>
        <strain evidence="11">P08H-3</strain>
    </source>
</reference>
<dbReference type="FunFam" id="3.40.50.10180:FF:000001">
    <property type="entry name" value="Glycerate kinase"/>
    <property type="match status" value="1"/>
</dbReference>
<dbReference type="Proteomes" id="UP001208570">
    <property type="component" value="Unassembled WGS sequence"/>
</dbReference>
<keyword evidence="6" id="KW-0547">Nucleotide-binding</keyword>
<sequence length="577" mass="62233">MLKVLFSRVLPSAKFTHSNFAKSGLGNQHVNWNLEHGLLRCHHTSRCAQDPPAQVQAKDTLKEDAISIFSAAVTSVLPHNMVKNNLSLNNDILSIANMQYSVRNGVHIVAFGKAVLGMIRAAEDILGDNLVGGVASIPLGMQDTLRTLEKWDLIPSDSCPVKIREGAHNNVPDEGAFRAAQMIEDLLLQLKEGDMVLTLISGGGSALLPYPRPPVTLDELATVTKLLSRKGATIHQMNTVRKHLEKLKGGGLARAAYPAKMAALILSDVIDNDLGFIASGPTVWNLEPASHSLSLIEEFGIKEQVPQSVLTVLLSSDMKSQMAENYGQECDDVNDHTLVRSCYDHVQTLLVGTNTIALETAKSHAEHLGYIPIVLTSTLSGDVTEAVSMFTKLITFTCGLLHGLQSGDAGETACDFASTEMDLVQMGIRKKQINEIRSAASVCRNSQKSLCILAGGETTVKVKGRGVGGRNQEMSLLLAKSLHESPHNHWMHCLEVFLSAGTDGQDGPTDAAGAVVDCHTITSALNQGLTPQTYLDNNDAYNFFKLLDQGRCHVVTGFTGTNVMDIQVLIMKTALNS</sequence>
<comment type="caution">
    <text evidence="11">The sequence shown here is derived from an EMBL/GenBank/DDBJ whole genome shotgun (WGS) entry which is preliminary data.</text>
</comment>
<proteinExistence type="inferred from homology"/>
<comment type="catalytic activity">
    <reaction evidence="1">
        <text>(R)-glycerate + ATP = (2R)-3-phosphoglycerate + ADP + H(+)</text>
        <dbReference type="Rhea" id="RHEA:23516"/>
        <dbReference type="ChEBI" id="CHEBI:15378"/>
        <dbReference type="ChEBI" id="CHEBI:16659"/>
        <dbReference type="ChEBI" id="CHEBI:30616"/>
        <dbReference type="ChEBI" id="CHEBI:58272"/>
        <dbReference type="ChEBI" id="CHEBI:456216"/>
        <dbReference type="EC" id="2.7.1.31"/>
    </reaction>
</comment>
<dbReference type="Gene3D" id="3.40.1480.10">
    <property type="entry name" value="MOFRL domain"/>
    <property type="match status" value="1"/>
</dbReference>
<evidence type="ECO:0000256" key="2">
    <source>
        <dbReference type="ARBA" id="ARBA00005393"/>
    </source>
</evidence>
<keyword evidence="5" id="KW-0808">Transferase</keyword>
<feature type="domain" description="MOFRL" evidence="9">
    <location>
        <begin position="450"/>
        <end position="565"/>
    </location>
</feature>
<evidence type="ECO:0000256" key="6">
    <source>
        <dbReference type="ARBA" id="ARBA00022741"/>
    </source>
</evidence>
<evidence type="ECO:0000256" key="5">
    <source>
        <dbReference type="ARBA" id="ARBA00022679"/>
    </source>
</evidence>
<protein>
    <recommendedName>
        <fullName evidence="4">Glycerate kinase</fullName>
        <ecNumber evidence="3">2.7.1.31</ecNumber>
    </recommendedName>
</protein>
<dbReference type="Gene3D" id="3.40.50.10180">
    <property type="entry name" value="Glycerate kinase, MOFRL-like N-terminal domain"/>
    <property type="match status" value="1"/>
</dbReference>
<dbReference type="GO" id="GO:0005737">
    <property type="term" value="C:cytoplasm"/>
    <property type="evidence" value="ECO:0007669"/>
    <property type="project" value="TreeGrafter"/>
</dbReference>
<keyword evidence="7" id="KW-0418">Kinase</keyword>
<dbReference type="InterPro" id="IPR007835">
    <property type="entry name" value="MOFRL"/>
</dbReference>
<dbReference type="AlphaFoldDB" id="A0AAD9IYG2"/>
<name>A0AAD9IYG2_9ANNE</name>